<dbReference type="EMBL" id="CP066775">
    <property type="protein sequence ID" value="QQL50356.1"/>
    <property type="molecule type" value="Genomic_DNA"/>
</dbReference>
<evidence type="ECO:0008006" key="3">
    <source>
        <dbReference type="Google" id="ProtNLM"/>
    </source>
</evidence>
<dbReference type="AlphaFoldDB" id="A0A7T7FBL2"/>
<sequence length="91" mass="10094">MALVNSAYRGDSSKIGWTCESHLLDGTRVDLETMTGYLLDTNVTILKYVDDSSKINGCVYLEVKGDFLYLGMLTVSPWEQAKGIGRIVIRS</sequence>
<protein>
    <recommendedName>
        <fullName evidence="3">Acetyltransferase (GNAT) family protein</fullName>
    </recommendedName>
</protein>
<dbReference type="InterPro" id="IPR016181">
    <property type="entry name" value="Acyl_CoA_acyltransferase"/>
</dbReference>
<dbReference type="Proteomes" id="UP000429232">
    <property type="component" value="Chromosome"/>
</dbReference>
<proteinExistence type="predicted"/>
<accession>A0A7T7FBL2</accession>
<dbReference type="SUPFAM" id="SSF55729">
    <property type="entry name" value="Acyl-CoA N-acyltransferases (Nat)"/>
    <property type="match status" value="1"/>
</dbReference>
<evidence type="ECO:0000313" key="2">
    <source>
        <dbReference type="Proteomes" id="UP000429232"/>
    </source>
</evidence>
<dbReference type="KEGG" id="mgik:GO620_002555"/>
<evidence type="ECO:0000313" key="1">
    <source>
        <dbReference type="EMBL" id="QQL50356.1"/>
    </source>
</evidence>
<name>A0A7T7FBL2_9SPHI</name>
<reference evidence="1 2" key="1">
    <citation type="submission" date="2020-12" db="EMBL/GenBank/DDBJ databases">
        <title>HMF7856_wgs.fasta genome submission.</title>
        <authorList>
            <person name="Kang H."/>
            <person name="Kim H."/>
            <person name="Joh K."/>
        </authorList>
    </citation>
    <scope>NUCLEOTIDE SEQUENCE [LARGE SCALE GENOMIC DNA]</scope>
    <source>
        <strain evidence="1 2">HMF7856</strain>
    </source>
</reference>
<dbReference type="RefSeq" id="WP_198173463.1">
    <property type="nucleotide sequence ID" value="NZ_CP066775.1"/>
</dbReference>
<organism evidence="1 2">
    <name type="scientific">Mucilaginibacter ginkgonis</name>
    <dbReference type="NCBI Taxonomy" id="2682091"/>
    <lineage>
        <taxon>Bacteria</taxon>
        <taxon>Pseudomonadati</taxon>
        <taxon>Bacteroidota</taxon>
        <taxon>Sphingobacteriia</taxon>
        <taxon>Sphingobacteriales</taxon>
        <taxon>Sphingobacteriaceae</taxon>
        <taxon>Mucilaginibacter</taxon>
    </lineage>
</organism>
<keyword evidence="2" id="KW-1185">Reference proteome</keyword>
<gene>
    <name evidence="1" type="ORF">GO620_002555</name>
</gene>